<dbReference type="EMBL" id="JBHRSB010000001">
    <property type="protein sequence ID" value="MFC2999197.1"/>
    <property type="molecule type" value="Genomic_DNA"/>
</dbReference>
<dbReference type="Proteomes" id="UP001595420">
    <property type="component" value="Unassembled WGS sequence"/>
</dbReference>
<feature type="transmembrane region" description="Helical" evidence="1">
    <location>
        <begin position="84"/>
        <end position="104"/>
    </location>
</feature>
<gene>
    <name evidence="2" type="ORF">ACFOD3_04775</name>
</gene>
<keyword evidence="1" id="KW-0472">Membrane</keyword>
<organism evidence="2 3">
    <name type="scientific">Falsiroseomonas tokyonensis</name>
    <dbReference type="NCBI Taxonomy" id="430521"/>
    <lineage>
        <taxon>Bacteria</taxon>
        <taxon>Pseudomonadati</taxon>
        <taxon>Pseudomonadota</taxon>
        <taxon>Alphaproteobacteria</taxon>
        <taxon>Acetobacterales</taxon>
        <taxon>Roseomonadaceae</taxon>
        <taxon>Falsiroseomonas</taxon>
    </lineage>
</organism>
<feature type="transmembrane region" description="Helical" evidence="1">
    <location>
        <begin position="41"/>
        <end position="72"/>
    </location>
</feature>
<keyword evidence="1" id="KW-0812">Transmembrane</keyword>
<reference evidence="3" key="1">
    <citation type="journal article" date="2019" name="Int. J. Syst. Evol. Microbiol.">
        <title>The Global Catalogue of Microorganisms (GCM) 10K type strain sequencing project: providing services to taxonomists for standard genome sequencing and annotation.</title>
        <authorList>
            <consortium name="The Broad Institute Genomics Platform"/>
            <consortium name="The Broad Institute Genome Sequencing Center for Infectious Disease"/>
            <person name="Wu L."/>
            <person name="Ma J."/>
        </authorList>
    </citation>
    <scope>NUCLEOTIDE SEQUENCE [LARGE SCALE GENOMIC DNA]</scope>
    <source>
        <strain evidence="3">CGMCC 1.16855</strain>
    </source>
</reference>
<evidence type="ECO:0000256" key="1">
    <source>
        <dbReference type="SAM" id="Phobius"/>
    </source>
</evidence>
<evidence type="ECO:0000313" key="2">
    <source>
        <dbReference type="EMBL" id="MFC2999197.1"/>
    </source>
</evidence>
<comment type="caution">
    <text evidence="2">The sequence shown here is derived from an EMBL/GenBank/DDBJ whole genome shotgun (WGS) entry which is preliminary data.</text>
</comment>
<proteinExistence type="predicted"/>
<name>A0ABV7BNH0_9PROT</name>
<protein>
    <submittedName>
        <fullName evidence="2">Uncharacterized protein</fullName>
    </submittedName>
</protein>
<sequence length="125" mass="12878">MRHFLNEVAVMWVWVVIAALFLFLLGRFLQENAATTRSRPAALIGTLADGAALVALTLGVFGLLVALVLGVFSGHGPRLAGESLNATLIWSGALIGAGLLLLLASGGIRRLGGRGAPAPAMRAGH</sequence>
<dbReference type="RefSeq" id="WP_216835062.1">
    <property type="nucleotide sequence ID" value="NZ_JAFNJS010000001.1"/>
</dbReference>
<keyword evidence="1" id="KW-1133">Transmembrane helix</keyword>
<accession>A0ABV7BNH0</accession>
<keyword evidence="3" id="KW-1185">Reference proteome</keyword>
<feature type="transmembrane region" description="Helical" evidence="1">
    <location>
        <begin position="12"/>
        <end position="29"/>
    </location>
</feature>
<evidence type="ECO:0000313" key="3">
    <source>
        <dbReference type="Proteomes" id="UP001595420"/>
    </source>
</evidence>